<sequence length="135" mass="14374">MRVRPLVSPSQPPPSRPPNLAASVQVPFPPHTQGQDSPSVGVAVVVVHGCWMSRPHHARDAYGAPPPQEWGLQEEIRDGDAQDGIAARWNLAAFLFRCIASRPCGGGGGGGGHPRRPPFAGDANWSGRRPPRQLA</sequence>
<dbReference type="EMBL" id="AP006168">
    <property type="protein sequence ID" value="BAD23736.1"/>
    <property type="molecule type" value="Genomic_DNA"/>
</dbReference>
<dbReference type="AlphaFoldDB" id="Q6K214"/>
<evidence type="ECO:0000313" key="2">
    <source>
        <dbReference type="EMBL" id="BAD23736.1"/>
    </source>
</evidence>
<evidence type="ECO:0000313" key="3">
    <source>
        <dbReference type="Proteomes" id="UP000000763"/>
    </source>
</evidence>
<protein>
    <submittedName>
        <fullName evidence="2">Uncharacterized protein</fullName>
    </submittedName>
</protein>
<feature type="region of interest" description="Disordered" evidence="1">
    <location>
        <begin position="1"/>
        <end position="38"/>
    </location>
</feature>
<dbReference type="Proteomes" id="UP000000763">
    <property type="component" value="Chromosome 2"/>
</dbReference>
<evidence type="ECO:0000256" key="1">
    <source>
        <dbReference type="SAM" id="MobiDB-lite"/>
    </source>
</evidence>
<name>Q6K214_ORYSJ</name>
<organism evidence="2 3">
    <name type="scientific">Oryza sativa subsp. japonica</name>
    <name type="common">Rice</name>
    <dbReference type="NCBI Taxonomy" id="39947"/>
    <lineage>
        <taxon>Eukaryota</taxon>
        <taxon>Viridiplantae</taxon>
        <taxon>Streptophyta</taxon>
        <taxon>Embryophyta</taxon>
        <taxon>Tracheophyta</taxon>
        <taxon>Spermatophyta</taxon>
        <taxon>Magnoliopsida</taxon>
        <taxon>Liliopsida</taxon>
        <taxon>Poales</taxon>
        <taxon>Poaceae</taxon>
        <taxon>BOP clade</taxon>
        <taxon>Oryzoideae</taxon>
        <taxon>Oryzeae</taxon>
        <taxon>Oryzinae</taxon>
        <taxon>Oryza</taxon>
        <taxon>Oryza sativa</taxon>
    </lineage>
</organism>
<accession>Q6K214</accession>
<feature type="region of interest" description="Disordered" evidence="1">
    <location>
        <begin position="105"/>
        <end position="135"/>
    </location>
</feature>
<gene>
    <name evidence="2" type="primary">B1469H02.25</name>
</gene>
<proteinExistence type="predicted"/>
<reference evidence="3" key="2">
    <citation type="journal article" date="2008" name="Nucleic Acids Res.">
        <title>The rice annotation project database (RAP-DB): 2008 update.</title>
        <authorList>
            <consortium name="The rice annotation project (RAP)"/>
        </authorList>
    </citation>
    <scope>GENOME REANNOTATION</scope>
    <source>
        <strain evidence="3">cv. Nipponbare</strain>
    </source>
</reference>
<reference evidence="3" key="1">
    <citation type="journal article" date="2005" name="Nature">
        <title>The map-based sequence of the rice genome.</title>
        <authorList>
            <consortium name="International rice genome sequencing project (IRGSP)"/>
            <person name="Matsumoto T."/>
            <person name="Wu J."/>
            <person name="Kanamori H."/>
            <person name="Katayose Y."/>
            <person name="Fujisawa M."/>
            <person name="Namiki N."/>
            <person name="Mizuno H."/>
            <person name="Yamamoto K."/>
            <person name="Antonio B.A."/>
            <person name="Baba T."/>
            <person name="Sakata K."/>
            <person name="Nagamura Y."/>
            <person name="Aoki H."/>
            <person name="Arikawa K."/>
            <person name="Arita K."/>
            <person name="Bito T."/>
            <person name="Chiden Y."/>
            <person name="Fujitsuka N."/>
            <person name="Fukunaka R."/>
            <person name="Hamada M."/>
            <person name="Harada C."/>
            <person name="Hayashi A."/>
            <person name="Hijishita S."/>
            <person name="Honda M."/>
            <person name="Hosokawa S."/>
            <person name="Ichikawa Y."/>
            <person name="Idonuma A."/>
            <person name="Iijima M."/>
            <person name="Ikeda M."/>
            <person name="Ikeno M."/>
            <person name="Ito K."/>
            <person name="Ito S."/>
            <person name="Ito T."/>
            <person name="Ito Y."/>
            <person name="Ito Y."/>
            <person name="Iwabuchi A."/>
            <person name="Kamiya K."/>
            <person name="Karasawa W."/>
            <person name="Kurita K."/>
            <person name="Katagiri S."/>
            <person name="Kikuta A."/>
            <person name="Kobayashi H."/>
            <person name="Kobayashi N."/>
            <person name="Machita K."/>
            <person name="Maehara T."/>
            <person name="Masukawa M."/>
            <person name="Mizubayashi T."/>
            <person name="Mukai Y."/>
            <person name="Nagasaki H."/>
            <person name="Nagata Y."/>
            <person name="Naito S."/>
            <person name="Nakashima M."/>
            <person name="Nakama Y."/>
            <person name="Nakamichi Y."/>
            <person name="Nakamura M."/>
            <person name="Meguro A."/>
            <person name="Negishi M."/>
            <person name="Ohta I."/>
            <person name="Ohta T."/>
            <person name="Okamoto M."/>
            <person name="Ono N."/>
            <person name="Saji S."/>
            <person name="Sakaguchi M."/>
            <person name="Sakai K."/>
            <person name="Shibata M."/>
            <person name="Shimokawa T."/>
            <person name="Song J."/>
            <person name="Takazaki Y."/>
            <person name="Terasawa K."/>
            <person name="Tsugane M."/>
            <person name="Tsuji K."/>
            <person name="Ueda S."/>
            <person name="Waki K."/>
            <person name="Yamagata H."/>
            <person name="Yamamoto M."/>
            <person name="Yamamoto S."/>
            <person name="Yamane H."/>
            <person name="Yoshiki S."/>
            <person name="Yoshihara R."/>
            <person name="Yukawa K."/>
            <person name="Zhong H."/>
            <person name="Yano M."/>
            <person name="Yuan Q."/>
            <person name="Ouyang S."/>
            <person name="Liu J."/>
            <person name="Jones K.M."/>
            <person name="Gansberger K."/>
            <person name="Moffat K."/>
            <person name="Hill J."/>
            <person name="Bera J."/>
            <person name="Fadrosh D."/>
            <person name="Jin S."/>
            <person name="Johri S."/>
            <person name="Kim M."/>
            <person name="Overton L."/>
            <person name="Reardon M."/>
            <person name="Tsitrin T."/>
            <person name="Vuong H."/>
            <person name="Weaver B."/>
            <person name="Ciecko A."/>
            <person name="Tallon L."/>
            <person name="Jackson J."/>
            <person name="Pai G."/>
            <person name="Aken S.V."/>
            <person name="Utterback T."/>
            <person name="Reidmuller S."/>
            <person name="Feldblyum T."/>
            <person name="Hsiao J."/>
            <person name="Zismann V."/>
            <person name="Iobst S."/>
            <person name="de Vazeille A.R."/>
            <person name="Buell C.R."/>
            <person name="Ying K."/>
            <person name="Li Y."/>
            <person name="Lu T."/>
            <person name="Huang Y."/>
            <person name="Zhao Q."/>
            <person name="Feng Q."/>
            <person name="Zhang L."/>
            <person name="Zhu J."/>
            <person name="Weng Q."/>
            <person name="Mu J."/>
            <person name="Lu Y."/>
            <person name="Fan D."/>
            <person name="Liu Y."/>
            <person name="Guan J."/>
            <person name="Zhang Y."/>
            <person name="Yu S."/>
            <person name="Liu X."/>
            <person name="Zhang Y."/>
            <person name="Hong G."/>
            <person name="Han B."/>
            <person name="Choisne N."/>
            <person name="Demange N."/>
            <person name="Orjeda G."/>
            <person name="Samain S."/>
            <person name="Cattolico L."/>
            <person name="Pelletier E."/>
            <person name="Couloux A."/>
            <person name="Segurens B."/>
            <person name="Wincker P."/>
            <person name="D'Hont A."/>
            <person name="Scarpelli C."/>
            <person name="Weissenbach J."/>
            <person name="Salanoubat M."/>
            <person name="Quetier F."/>
            <person name="Yu Y."/>
            <person name="Kim H.R."/>
            <person name="Rambo T."/>
            <person name="Currie J."/>
            <person name="Collura K."/>
            <person name="Luo M."/>
            <person name="Yang T."/>
            <person name="Ammiraju J.S.S."/>
            <person name="Engler F."/>
            <person name="Soderlund C."/>
            <person name="Wing R.A."/>
            <person name="Palmer L.E."/>
            <person name="de la Bastide M."/>
            <person name="Spiegel L."/>
            <person name="Nascimento L."/>
            <person name="Zutavern T."/>
            <person name="O'Shaughnessy A."/>
            <person name="Dike S."/>
            <person name="Dedhia N."/>
            <person name="Preston R."/>
            <person name="Balija V."/>
            <person name="McCombie W.R."/>
            <person name="Chow T."/>
            <person name="Chen H."/>
            <person name="Chung M."/>
            <person name="Chen C."/>
            <person name="Shaw J."/>
            <person name="Wu H."/>
            <person name="Hsiao K."/>
            <person name="Chao Y."/>
            <person name="Chu M."/>
            <person name="Cheng C."/>
            <person name="Hour A."/>
            <person name="Lee P."/>
            <person name="Lin S."/>
            <person name="Lin Y."/>
            <person name="Liou J."/>
            <person name="Liu S."/>
            <person name="Hsing Y."/>
            <person name="Raghuvanshi S."/>
            <person name="Mohanty A."/>
            <person name="Bharti A.K."/>
            <person name="Gaur A."/>
            <person name="Gupta V."/>
            <person name="Kumar D."/>
            <person name="Ravi V."/>
            <person name="Vij S."/>
            <person name="Kapur A."/>
            <person name="Khurana P."/>
            <person name="Khurana P."/>
            <person name="Khurana J.P."/>
            <person name="Tyagi A.K."/>
            <person name="Gaikwad K."/>
            <person name="Singh A."/>
            <person name="Dalal V."/>
            <person name="Srivastava S."/>
            <person name="Dixit A."/>
            <person name="Pal A.K."/>
            <person name="Ghazi I.A."/>
            <person name="Yadav M."/>
            <person name="Pandit A."/>
            <person name="Bhargava A."/>
            <person name="Sureshbabu K."/>
            <person name="Batra K."/>
            <person name="Sharma T.R."/>
            <person name="Mohapatra T."/>
            <person name="Singh N.K."/>
            <person name="Messing J."/>
            <person name="Nelson A.B."/>
            <person name="Fuks G."/>
            <person name="Kavchok S."/>
            <person name="Keizer G."/>
            <person name="Linton E."/>
            <person name="Llaca V."/>
            <person name="Song R."/>
            <person name="Tanyolac B."/>
            <person name="Young S."/>
            <person name="Ho-Il K."/>
            <person name="Hahn J.H."/>
            <person name="Sangsakoo G."/>
            <person name="Vanavichit A."/>
            <person name="de Mattos Luiz.A.T."/>
            <person name="Zimmer P.D."/>
            <person name="Malone G."/>
            <person name="Dellagostin O."/>
            <person name="de Oliveira A.C."/>
            <person name="Bevan M."/>
            <person name="Bancroft I."/>
            <person name="Minx P."/>
            <person name="Cordum H."/>
            <person name="Wilson R."/>
            <person name="Cheng Z."/>
            <person name="Jin W."/>
            <person name="Jiang J."/>
            <person name="Leong S.A."/>
            <person name="Iwama H."/>
            <person name="Gojobori T."/>
            <person name="Itoh T."/>
            <person name="Niimura Y."/>
            <person name="Fujii Y."/>
            <person name="Habara T."/>
            <person name="Sakai H."/>
            <person name="Sato Y."/>
            <person name="Wilson G."/>
            <person name="Kumar K."/>
            <person name="McCouch S."/>
            <person name="Juretic N."/>
            <person name="Hoen D."/>
            <person name="Wright S."/>
            <person name="Bruskiewich R."/>
            <person name="Bureau T."/>
            <person name="Miyao A."/>
            <person name="Hirochika H."/>
            <person name="Nishikawa T."/>
            <person name="Kadowaki K."/>
            <person name="Sugiura M."/>
            <person name="Burr B."/>
            <person name="Sasaki T."/>
        </authorList>
    </citation>
    <scope>NUCLEOTIDE SEQUENCE [LARGE SCALE GENOMIC DNA]</scope>
    <source>
        <strain evidence="3">cv. Nipponbare</strain>
    </source>
</reference>